<reference evidence="1" key="2">
    <citation type="journal article" date="2015" name="Fish Shellfish Immunol.">
        <title>Early steps in the European eel (Anguilla anguilla)-Vibrio vulnificus interaction in the gills: Role of the RtxA13 toxin.</title>
        <authorList>
            <person name="Callol A."/>
            <person name="Pajuelo D."/>
            <person name="Ebbesson L."/>
            <person name="Teles M."/>
            <person name="MacKenzie S."/>
            <person name="Amaro C."/>
        </authorList>
    </citation>
    <scope>NUCLEOTIDE SEQUENCE</scope>
</reference>
<dbReference type="EMBL" id="GBXM01091029">
    <property type="protein sequence ID" value="JAH17548.1"/>
    <property type="molecule type" value="Transcribed_RNA"/>
</dbReference>
<reference evidence="1" key="1">
    <citation type="submission" date="2014-11" db="EMBL/GenBank/DDBJ databases">
        <authorList>
            <person name="Amaro Gonzalez C."/>
        </authorList>
    </citation>
    <scope>NUCLEOTIDE SEQUENCE</scope>
</reference>
<protein>
    <submittedName>
        <fullName evidence="1">Uncharacterized protein</fullName>
    </submittedName>
</protein>
<accession>A0A0E9QN94</accession>
<evidence type="ECO:0000313" key="1">
    <source>
        <dbReference type="EMBL" id="JAH17548.1"/>
    </source>
</evidence>
<sequence length="14" mass="1576">MAKVLAFSELQLPE</sequence>
<proteinExistence type="predicted"/>
<name>A0A0E9QN94_ANGAN</name>
<organism evidence="1">
    <name type="scientific">Anguilla anguilla</name>
    <name type="common">European freshwater eel</name>
    <name type="synonym">Muraena anguilla</name>
    <dbReference type="NCBI Taxonomy" id="7936"/>
    <lineage>
        <taxon>Eukaryota</taxon>
        <taxon>Metazoa</taxon>
        <taxon>Chordata</taxon>
        <taxon>Craniata</taxon>
        <taxon>Vertebrata</taxon>
        <taxon>Euteleostomi</taxon>
        <taxon>Actinopterygii</taxon>
        <taxon>Neopterygii</taxon>
        <taxon>Teleostei</taxon>
        <taxon>Anguilliformes</taxon>
        <taxon>Anguillidae</taxon>
        <taxon>Anguilla</taxon>
    </lineage>
</organism>